<protein>
    <submittedName>
        <fullName evidence="2">NAD(P)-dependent oxidoreductase</fullName>
    </submittedName>
</protein>
<dbReference type="Pfam" id="PF13460">
    <property type="entry name" value="NAD_binding_10"/>
    <property type="match status" value="1"/>
</dbReference>
<dbReference type="PANTHER" id="PTHR43355:SF2">
    <property type="entry name" value="FLAVIN REDUCTASE (NADPH)"/>
    <property type="match status" value="1"/>
</dbReference>
<name>A0A494XLQ2_9BACL</name>
<proteinExistence type="predicted"/>
<sequence length="213" mass="22655">MKIGIIGASGKAGSEILKEAVSRGHEVTAIVRDAAKARDPKAAVIEKDVFDLTAQDVSAFDVIVNAFGAAPGQEHLHVEAGRRLISAMQGAPSTRLIVVGGAGSLYVDEAQTVRLVDTPEFPDLYKPTALNQGQNLQDLKNASGIQWTFVSPAAFFNPDGPRTGSYQLGKDNLIVNSKGESHVSYADFAIAIVDEIENPQHLNARFTLVSESA</sequence>
<dbReference type="Gene3D" id="3.40.50.720">
    <property type="entry name" value="NAD(P)-binding Rossmann-like Domain"/>
    <property type="match status" value="1"/>
</dbReference>
<accession>A0A494XLQ2</accession>
<dbReference type="InterPro" id="IPR016040">
    <property type="entry name" value="NAD(P)-bd_dom"/>
</dbReference>
<dbReference type="InterPro" id="IPR036291">
    <property type="entry name" value="NAD(P)-bd_dom_sf"/>
</dbReference>
<dbReference type="OrthoDB" id="9785372at2"/>
<evidence type="ECO:0000313" key="2">
    <source>
        <dbReference type="EMBL" id="RKP51627.1"/>
    </source>
</evidence>
<dbReference type="EMBL" id="RBZM01000007">
    <property type="protein sequence ID" value="RKP51627.1"/>
    <property type="molecule type" value="Genomic_DNA"/>
</dbReference>
<dbReference type="InterPro" id="IPR051606">
    <property type="entry name" value="Polyketide_Oxido-like"/>
</dbReference>
<gene>
    <name evidence="2" type="ORF">D7Z26_17780</name>
</gene>
<dbReference type="GO" id="GO:0016646">
    <property type="term" value="F:oxidoreductase activity, acting on the CH-NH group of donors, NAD or NADP as acceptor"/>
    <property type="evidence" value="ECO:0007669"/>
    <property type="project" value="TreeGrafter"/>
</dbReference>
<reference evidence="2 3" key="1">
    <citation type="submission" date="2018-10" db="EMBL/GenBank/DDBJ databases">
        <title>Cohnella sp. M2MS4P-1, whole genome shotgun sequence.</title>
        <authorList>
            <person name="Tuo L."/>
        </authorList>
    </citation>
    <scope>NUCLEOTIDE SEQUENCE [LARGE SCALE GENOMIC DNA]</scope>
    <source>
        <strain evidence="2 3">M2MS4P-1</strain>
    </source>
</reference>
<dbReference type="PANTHER" id="PTHR43355">
    <property type="entry name" value="FLAVIN REDUCTASE (NADPH)"/>
    <property type="match status" value="1"/>
</dbReference>
<keyword evidence="3" id="KW-1185">Reference proteome</keyword>
<comment type="caution">
    <text evidence="2">The sequence shown here is derived from an EMBL/GenBank/DDBJ whole genome shotgun (WGS) entry which is preliminary data.</text>
</comment>
<dbReference type="SUPFAM" id="SSF51735">
    <property type="entry name" value="NAD(P)-binding Rossmann-fold domains"/>
    <property type="match status" value="1"/>
</dbReference>
<evidence type="ECO:0000313" key="3">
    <source>
        <dbReference type="Proteomes" id="UP000282076"/>
    </source>
</evidence>
<organism evidence="2 3">
    <name type="scientific">Cohnella endophytica</name>
    <dbReference type="NCBI Taxonomy" id="2419778"/>
    <lineage>
        <taxon>Bacteria</taxon>
        <taxon>Bacillati</taxon>
        <taxon>Bacillota</taxon>
        <taxon>Bacilli</taxon>
        <taxon>Bacillales</taxon>
        <taxon>Paenibacillaceae</taxon>
        <taxon>Cohnella</taxon>
    </lineage>
</organism>
<feature type="domain" description="NAD(P)-binding" evidence="1">
    <location>
        <begin position="7"/>
        <end position="199"/>
    </location>
</feature>
<dbReference type="RefSeq" id="WP_120978326.1">
    <property type="nucleotide sequence ID" value="NZ_RBZM01000007.1"/>
</dbReference>
<dbReference type="CDD" id="cd05244">
    <property type="entry name" value="BVR-B_like_SDR_a"/>
    <property type="match status" value="1"/>
</dbReference>
<dbReference type="Proteomes" id="UP000282076">
    <property type="component" value="Unassembled WGS sequence"/>
</dbReference>
<dbReference type="AlphaFoldDB" id="A0A494XLQ2"/>
<evidence type="ECO:0000259" key="1">
    <source>
        <dbReference type="Pfam" id="PF13460"/>
    </source>
</evidence>